<reference evidence="2" key="2">
    <citation type="submission" date="2021-08" db="EMBL/GenBank/DDBJ databases">
        <authorList>
            <person name="Tani A."/>
            <person name="Ola A."/>
            <person name="Ogura Y."/>
            <person name="Katsura K."/>
            <person name="Hayashi T."/>
        </authorList>
    </citation>
    <scope>NUCLEOTIDE SEQUENCE</scope>
    <source>
        <strain evidence="2">DSM 14458</strain>
    </source>
</reference>
<dbReference type="InterPro" id="IPR054189">
    <property type="entry name" value="DUF6894"/>
</dbReference>
<organism evidence="2 3">
    <name type="scientific">Methylorubrum suomiense</name>
    <dbReference type="NCBI Taxonomy" id="144191"/>
    <lineage>
        <taxon>Bacteria</taxon>
        <taxon>Pseudomonadati</taxon>
        <taxon>Pseudomonadota</taxon>
        <taxon>Alphaproteobacteria</taxon>
        <taxon>Hyphomicrobiales</taxon>
        <taxon>Methylobacteriaceae</taxon>
        <taxon>Methylorubrum</taxon>
    </lineage>
</organism>
<name>A0ABQ4V511_9HYPH</name>
<dbReference type="Pfam" id="PF21834">
    <property type="entry name" value="DUF6894"/>
    <property type="match status" value="1"/>
</dbReference>
<comment type="caution">
    <text evidence="2">The sequence shown here is derived from an EMBL/GenBank/DDBJ whole genome shotgun (WGS) entry which is preliminary data.</text>
</comment>
<evidence type="ECO:0000259" key="1">
    <source>
        <dbReference type="Pfam" id="PF21834"/>
    </source>
</evidence>
<sequence>MPRYFFDIDDGVRDLRDDEGVVLDDHERARKEAIGTLAQLANSMLPDGNNHTFKANVRDETGKLIYEATLALKSGWVV</sequence>
<dbReference type="EMBL" id="BPRE01000028">
    <property type="protein sequence ID" value="GJE78578.1"/>
    <property type="molecule type" value="Genomic_DNA"/>
</dbReference>
<keyword evidence="3" id="KW-1185">Reference proteome</keyword>
<gene>
    <name evidence="2" type="ORF">BGCPKDLD_5195</name>
</gene>
<protein>
    <recommendedName>
        <fullName evidence="1">DUF6894 domain-containing protein</fullName>
    </recommendedName>
</protein>
<feature type="domain" description="DUF6894" evidence="1">
    <location>
        <begin position="3"/>
        <end position="70"/>
    </location>
</feature>
<dbReference type="Proteomes" id="UP001055093">
    <property type="component" value="Unassembled WGS sequence"/>
</dbReference>
<accession>A0ABQ4V511</accession>
<dbReference type="RefSeq" id="WP_238308906.1">
    <property type="nucleotide sequence ID" value="NZ_BPRE01000028.1"/>
</dbReference>
<reference evidence="2" key="1">
    <citation type="journal article" date="2021" name="Front. Microbiol.">
        <title>Comprehensive Comparative Genomics and Phenotyping of Methylobacterium Species.</title>
        <authorList>
            <person name="Alessa O."/>
            <person name="Ogura Y."/>
            <person name="Fujitani Y."/>
            <person name="Takami H."/>
            <person name="Hayashi T."/>
            <person name="Sahin N."/>
            <person name="Tani A."/>
        </authorList>
    </citation>
    <scope>NUCLEOTIDE SEQUENCE</scope>
    <source>
        <strain evidence="2">DSM 14458</strain>
    </source>
</reference>
<evidence type="ECO:0000313" key="2">
    <source>
        <dbReference type="EMBL" id="GJE78578.1"/>
    </source>
</evidence>
<evidence type="ECO:0000313" key="3">
    <source>
        <dbReference type="Proteomes" id="UP001055093"/>
    </source>
</evidence>
<proteinExistence type="predicted"/>